<dbReference type="Proteomes" id="UP000030377">
    <property type="component" value="Unassembled WGS sequence"/>
</dbReference>
<keyword evidence="1" id="KW-0812">Transmembrane</keyword>
<comment type="caution">
    <text evidence="2">The sequence shown here is derived from an EMBL/GenBank/DDBJ whole genome shotgun (WGS) entry which is preliminary data.</text>
</comment>
<organism evidence="2 3">
    <name type="scientific">Bradyrhizobium japonicum</name>
    <dbReference type="NCBI Taxonomy" id="375"/>
    <lineage>
        <taxon>Bacteria</taxon>
        <taxon>Pseudomonadati</taxon>
        <taxon>Pseudomonadota</taxon>
        <taxon>Alphaproteobacteria</taxon>
        <taxon>Hyphomicrobiales</taxon>
        <taxon>Nitrobacteraceae</taxon>
        <taxon>Bradyrhizobium</taxon>
    </lineage>
</organism>
<dbReference type="RefSeq" id="WP_041956706.1">
    <property type="nucleotide sequence ID" value="NZ_JRPN01000018.1"/>
</dbReference>
<name>A0A0A3XVE5_BRAJP</name>
<sequence length="62" mass="6938">MAEREPWFSGRGDADDAIHGCARFKAERNDDFRPLQEPNLVVVAIAVAVLMTFFQWLITTGG</sequence>
<proteinExistence type="predicted"/>
<keyword evidence="1" id="KW-1133">Transmembrane helix</keyword>
<evidence type="ECO:0000256" key="1">
    <source>
        <dbReference type="SAM" id="Phobius"/>
    </source>
</evidence>
<evidence type="ECO:0000313" key="3">
    <source>
        <dbReference type="Proteomes" id="UP000030377"/>
    </source>
</evidence>
<accession>A0A0A3XVE5</accession>
<gene>
    <name evidence="2" type="ORF">MA20_21065</name>
</gene>
<reference evidence="2 3" key="1">
    <citation type="submission" date="2014-09" db="EMBL/GenBank/DDBJ databases">
        <title>Draft genome of Bradyrhizobium japonicum Is-34.</title>
        <authorList>
            <person name="Tsurumaru H."/>
            <person name="Yamakawa T."/>
            <person name="Hashimoto S."/>
            <person name="Okizaki K."/>
            <person name="Kanesaki Y."/>
            <person name="Yoshikawa H."/>
            <person name="Yajima S."/>
        </authorList>
    </citation>
    <scope>NUCLEOTIDE SEQUENCE [LARGE SCALE GENOMIC DNA]</scope>
    <source>
        <strain evidence="2 3">Is-34</strain>
    </source>
</reference>
<protein>
    <submittedName>
        <fullName evidence="2">Uncharacterized protein</fullName>
    </submittedName>
</protein>
<dbReference type="EMBL" id="JRPN01000018">
    <property type="protein sequence ID" value="KGT77116.1"/>
    <property type="molecule type" value="Genomic_DNA"/>
</dbReference>
<dbReference type="AlphaFoldDB" id="A0A0A3XVE5"/>
<evidence type="ECO:0000313" key="2">
    <source>
        <dbReference type="EMBL" id="KGT77116.1"/>
    </source>
</evidence>
<keyword evidence="1" id="KW-0472">Membrane</keyword>
<feature type="transmembrane region" description="Helical" evidence="1">
    <location>
        <begin position="40"/>
        <end position="58"/>
    </location>
</feature>